<reference evidence="3" key="1">
    <citation type="submission" date="2012-02" db="EMBL/GenBank/DDBJ databases">
        <title>Genome sequencing of Giardia lamblia Genotypes A2 and B isolates (DH and GS) and comparative analysis with the genomes of Genotypes A1 and E (WB and Pig).</title>
        <authorList>
            <person name="Adam R."/>
            <person name="Dahlstrom E."/>
            <person name="Martens C."/>
            <person name="Bruno D."/>
            <person name="Barbian K."/>
            <person name="Porcella S.F."/>
            <person name="Nash T."/>
        </authorList>
    </citation>
    <scope>NUCLEOTIDE SEQUENCE</scope>
    <source>
        <strain evidence="3">DH</strain>
    </source>
</reference>
<evidence type="ECO:0000313" key="3">
    <source>
        <dbReference type="Proteomes" id="UP000018320"/>
    </source>
</evidence>
<dbReference type="VEuPathDB" id="GiardiaDB:GL50581_2734"/>
<accession>V6TFH4</accession>
<dbReference type="VEuPathDB" id="GiardiaDB:QR46_1696"/>
<comment type="caution">
    <text evidence="2">The sequence shown here is derived from an EMBL/GenBank/DDBJ whole genome shotgun (WGS) entry which is preliminary data.</text>
</comment>
<evidence type="ECO:0000313" key="2">
    <source>
        <dbReference type="EMBL" id="ESU37142.1"/>
    </source>
</evidence>
<dbReference type="VEuPathDB" id="GiardiaDB:GL50803_0015444"/>
<keyword evidence="1" id="KW-0175">Coiled coil</keyword>
<name>V6TFH4_GIAIN</name>
<gene>
    <name evidence="2" type="ORF">DHA2_151443</name>
</gene>
<dbReference type="Proteomes" id="UP000018320">
    <property type="component" value="Unassembled WGS sequence"/>
</dbReference>
<protein>
    <submittedName>
        <fullName evidence="2">Uncharacterized protein</fullName>
    </submittedName>
</protein>
<feature type="coiled-coil region" evidence="1">
    <location>
        <begin position="196"/>
        <end position="237"/>
    </location>
</feature>
<reference evidence="2 3" key="2">
    <citation type="journal article" date="2013" name="Genome Biol. Evol.">
        <title>Genome sequencing of Giardia lamblia genotypes A2 and B isolates (DH and GS) and comparative analysis with the genomes of genotypes A1 and E (WB and Pig).</title>
        <authorList>
            <person name="Adam R.D."/>
            <person name="Dahlstrom E.W."/>
            <person name="Martens C.A."/>
            <person name="Bruno D.P."/>
            <person name="Barbian K.D."/>
            <person name="Ricklefs S.M."/>
            <person name="Hernandez M.M."/>
            <person name="Narla N.P."/>
            <person name="Patel R.B."/>
            <person name="Porcella S.F."/>
            <person name="Nash T.E."/>
        </authorList>
    </citation>
    <scope>NUCLEOTIDE SEQUENCE [LARGE SCALE GENOMIC DNA]</scope>
    <source>
        <strain evidence="2 3">DH</strain>
    </source>
</reference>
<proteinExistence type="predicted"/>
<dbReference type="AlphaFoldDB" id="V6TFH4"/>
<organism evidence="2 3">
    <name type="scientific">Giardia intestinalis</name>
    <name type="common">Giardia lamblia</name>
    <dbReference type="NCBI Taxonomy" id="5741"/>
    <lineage>
        <taxon>Eukaryota</taxon>
        <taxon>Metamonada</taxon>
        <taxon>Diplomonadida</taxon>
        <taxon>Hexamitidae</taxon>
        <taxon>Giardiinae</taxon>
        <taxon>Giardia</taxon>
    </lineage>
</organism>
<sequence length="321" mass="36641">MNIGAFIFPSVMYRAKSVIGTQDPRQPHHVRYTSCGCTNTPLQTTRSPVKDTSQVPSTLIPRIQSPAFGHLSAVRRSLQDIGARHPSRTIYHASPTRDQDLNQRSELQRPLSISDLISPNQQTMVFDREKVEPIVHKLLNDRDGRIEGIKNKLLEDVKKEMEYRHELIDNIVHSINTEQKRTQRLLSRSAIANKLLRKIQTRLNEQSTQIAELQARIEDLELQLKQEQAQKPRLQSALDRVNKFEDTIATNTSKIDQQTKAIHHYLQNLRHSLEQIILEQRKTGVNGVDSESTVSRAVSSIHQQLAAAETLHSLLTDMPKE</sequence>
<dbReference type="VEuPathDB" id="GiardiaDB:DHA2_151443"/>
<evidence type="ECO:0000256" key="1">
    <source>
        <dbReference type="SAM" id="Coils"/>
    </source>
</evidence>
<dbReference type="EMBL" id="AHGT01000032">
    <property type="protein sequence ID" value="ESU37142.1"/>
    <property type="molecule type" value="Genomic_DNA"/>
</dbReference>